<organism evidence="2 3">
    <name type="scientific">Triticum turgidum subsp. durum</name>
    <name type="common">Durum wheat</name>
    <name type="synonym">Triticum durum</name>
    <dbReference type="NCBI Taxonomy" id="4567"/>
    <lineage>
        <taxon>Eukaryota</taxon>
        <taxon>Viridiplantae</taxon>
        <taxon>Streptophyta</taxon>
        <taxon>Embryophyta</taxon>
        <taxon>Tracheophyta</taxon>
        <taxon>Spermatophyta</taxon>
        <taxon>Magnoliopsida</taxon>
        <taxon>Liliopsida</taxon>
        <taxon>Poales</taxon>
        <taxon>Poaceae</taxon>
        <taxon>BOP clade</taxon>
        <taxon>Pooideae</taxon>
        <taxon>Triticodae</taxon>
        <taxon>Triticeae</taxon>
        <taxon>Triticinae</taxon>
        <taxon>Triticum</taxon>
    </lineage>
</organism>
<dbReference type="OMA" id="KDIMEFH"/>
<evidence type="ECO:0000313" key="3">
    <source>
        <dbReference type="Proteomes" id="UP000324705"/>
    </source>
</evidence>
<feature type="region of interest" description="Disordered" evidence="1">
    <location>
        <begin position="1"/>
        <end position="31"/>
    </location>
</feature>
<feature type="compositionally biased region" description="Basic residues" evidence="1">
    <location>
        <begin position="1"/>
        <end position="17"/>
    </location>
</feature>
<dbReference type="SUPFAM" id="SSF82171">
    <property type="entry name" value="DPP6 N-terminal domain-like"/>
    <property type="match status" value="1"/>
</dbReference>
<dbReference type="InterPro" id="IPR011659">
    <property type="entry name" value="WD40"/>
</dbReference>
<dbReference type="SUPFAM" id="SSF69304">
    <property type="entry name" value="Tricorn protease N-terminal domain"/>
    <property type="match status" value="1"/>
</dbReference>
<proteinExistence type="predicted"/>
<dbReference type="Gramene" id="TRITD3Bv1G273410.1">
    <property type="protein sequence ID" value="TRITD3Bv1G273410.1"/>
    <property type="gene ID" value="TRITD3Bv1G273410"/>
</dbReference>
<reference evidence="2 3" key="1">
    <citation type="submission" date="2017-09" db="EMBL/GenBank/DDBJ databases">
        <authorList>
            <consortium name="International Durum Wheat Genome Sequencing Consortium (IDWGSC)"/>
            <person name="Milanesi L."/>
        </authorList>
    </citation>
    <scope>NUCLEOTIDE SEQUENCE [LARGE SCALE GENOMIC DNA]</scope>
    <source>
        <strain evidence="3">cv. Svevo</strain>
    </source>
</reference>
<gene>
    <name evidence="2" type="ORF">TRITD_3Bv1G273410</name>
</gene>
<dbReference type="AlphaFoldDB" id="A0A9R1R013"/>
<protein>
    <submittedName>
        <fullName evidence="2">Uncharacterized protein</fullName>
    </submittedName>
</protein>
<keyword evidence="3" id="KW-1185">Reference proteome</keyword>
<dbReference type="Pfam" id="PF07676">
    <property type="entry name" value="PD40"/>
    <property type="match status" value="2"/>
</dbReference>
<dbReference type="Proteomes" id="UP000324705">
    <property type="component" value="Chromosome 3B"/>
</dbReference>
<sequence>MRDHKHKNKHKHKRTTHRREGEEQGAAPGTMAESRSTIAFFGTSRPPVALDLFSCPAIPPPSSPRDEQRLTDGVSYNHNGRAIPAAALKELLAFLAEKKDPALALAGGATPEEVDKGGVTGLVFVSGRDNGLETLHVALRTTGDKTTVLSLADIYGADTFGGVRMEDSGCLAGGFEAGGLTVGHSLVYVSTKGPAAARRTPCPWTVVYKTNLADGTTERLTPPDQYDLNPAVSPSGQRVAVANFRSGEIGRLKTDIVVMNVDREAQGGLGRSILIKDGGWPTWGSDNVIFFHRGVDTKDPASTDWGVYRYDLTTKDTIKVTPDDIQAMTPAAIDKTTVAVAVTRETSMDRTRKEQHRHIEIFEVGKPASPVVITHGTTPLADHYSPFVLDGGSRVGFHRCRTDDDKVNTTADPKKKLSSPAATHKDGGLAGVFPSISNDGSKICYVDNEFRSVWVADEKGPRPVHSVRNKIRVLSTTWNQDMSKDTIYFCEGTADHLQICALEGASELRPNDRNMRRLTKGKFNDAFPSSNPAGTKFVFRSTRNRSGRPEDAKYNNLYIMEDAEEGEWGEGTVTQLTDGPWTDSHCSWSPRGDWIVFSSSRDRDILDSAGCFSIFLVLATNRKVLVRVMSLPGHVCHPIFSPDMDNLVVTSDVAVVSADPVSLPIFIASVRPYGDMFSIKLRDTMDINKNKDIMEFHRITHTRYEYSKPTWTIYFGDDPNDKWPTNSGVATAPYAPPLSMHWCLGEVLGALEVLATNLPNA</sequence>
<dbReference type="PANTHER" id="PTHR32161:SF18">
    <property type="entry name" value="DIPEPTIDYLPEPTIDASE IV N-TERMINAL DOMAIN-CONTAINING PROTEIN"/>
    <property type="match status" value="1"/>
</dbReference>
<evidence type="ECO:0000256" key="1">
    <source>
        <dbReference type="SAM" id="MobiDB-lite"/>
    </source>
</evidence>
<dbReference type="Gene3D" id="2.120.10.30">
    <property type="entry name" value="TolB, C-terminal domain"/>
    <property type="match status" value="2"/>
</dbReference>
<evidence type="ECO:0000313" key="2">
    <source>
        <dbReference type="EMBL" id="VAH85929.1"/>
    </source>
</evidence>
<dbReference type="EMBL" id="LT934116">
    <property type="protein sequence ID" value="VAH85929.1"/>
    <property type="molecule type" value="Genomic_DNA"/>
</dbReference>
<name>A0A9R1R013_TRITD</name>
<accession>A0A9R1R013</accession>
<dbReference type="PANTHER" id="PTHR32161">
    <property type="entry name" value="DPP6 N-TERMINAL DOMAIN-LIKE PROTEIN"/>
    <property type="match status" value="1"/>
</dbReference>
<dbReference type="InterPro" id="IPR011042">
    <property type="entry name" value="6-blade_b-propeller_TolB-like"/>
</dbReference>